<sequence length="195" mass="21480">MKYLVLSLVASFLFTGTAIAQTQSGFGFKGGLNYNANGKYYESAVSAAEKPDRNVGYHIGLFYKTGGSIYVKPELVYTSTKSGYNSGDFKMQKIDAPLLVGIKVLEIFHVFAGPSLQYIVETDFDGITADKLENDFTLGLNFGIGFSLKKIGFDLRYERGFSENEVTFATNNNAVNIGRIDTRPDQLIFSISLLL</sequence>
<dbReference type="OrthoDB" id="1431594at2"/>
<dbReference type="RefSeq" id="WP_148403347.1">
    <property type="nucleotide sequence ID" value="NZ_VSKK01000001.1"/>
</dbReference>
<accession>A0A5D0RGG4</accession>
<organism evidence="3 4">
    <name type="scientific">Bizionia myxarmorum</name>
    <dbReference type="NCBI Taxonomy" id="291186"/>
    <lineage>
        <taxon>Bacteria</taxon>
        <taxon>Pseudomonadati</taxon>
        <taxon>Bacteroidota</taxon>
        <taxon>Flavobacteriia</taxon>
        <taxon>Flavobacteriales</taxon>
        <taxon>Flavobacteriaceae</taxon>
        <taxon>Bizionia</taxon>
    </lineage>
</organism>
<dbReference type="EMBL" id="VSKK01000001">
    <property type="protein sequence ID" value="TYB79614.1"/>
    <property type="molecule type" value="Genomic_DNA"/>
</dbReference>
<evidence type="ECO:0000313" key="3">
    <source>
        <dbReference type="EMBL" id="TYB79614.1"/>
    </source>
</evidence>
<dbReference type="Pfam" id="PF13568">
    <property type="entry name" value="OMP_b-brl_2"/>
    <property type="match status" value="1"/>
</dbReference>
<dbReference type="InterPro" id="IPR025665">
    <property type="entry name" value="Beta-barrel_OMP_2"/>
</dbReference>
<reference evidence="3 4" key="1">
    <citation type="submission" date="2019-08" db="EMBL/GenBank/DDBJ databases">
        <title>Genomes of Antarctic Bizionia species.</title>
        <authorList>
            <person name="Bowman J.P."/>
        </authorList>
    </citation>
    <scope>NUCLEOTIDE SEQUENCE [LARGE SCALE GENOMIC DNA]</scope>
    <source>
        <strain evidence="3 4">ADA-4</strain>
    </source>
</reference>
<evidence type="ECO:0000259" key="2">
    <source>
        <dbReference type="Pfam" id="PF13568"/>
    </source>
</evidence>
<comment type="caution">
    <text evidence="3">The sequence shown here is derived from an EMBL/GenBank/DDBJ whole genome shotgun (WGS) entry which is preliminary data.</text>
</comment>
<feature type="signal peptide" evidence="1">
    <location>
        <begin position="1"/>
        <end position="20"/>
    </location>
</feature>
<gene>
    <name evidence="3" type="ORF">ES674_07620</name>
</gene>
<feature type="chain" id="PRO_5022919778" evidence="1">
    <location>
        <begin position="21"/>
        <end position="195"/>
    </location>
</feature>
<dbReference type="AlphaFoldDB" id="A0A5D0RGG4"/>
<name>A0A5D0RGG4_9FLAO</name>
<keyword evidence="1" id="KW-0732">Signal</keyword>
<evidence type="ECO:0000313" key="4">
    <source>
        <dbReference type="Proteomes" id="UP000323720"/>
    </source>
</evidence>
<feature type="domain" description="Outer membrane protein beta-barrel" evidence="2">
    <location>
        <begin position="20"/>
        <end position="162"/>
    </location>
</feature>
<protein>
    <submittedName>
        <fullName evidence="3">PorT family protein</fullName>
    </submittedName>
</protein>
<keyword evidence="4" id="KW-1185">Reference proteome</keyword>
<proteinExistence type="predicted"/>
<dbReference type="Proteomes" id="UP000323720">
    <property type="component" value="Unassembled WGS sequence"/>
</dbReference>
<evidence type="ECO:0000256" key="1">
    <source>
        <dbReference type="SAM" id="SignalP"/>
    </source>
</evidence>